<gene>
    <name evidence="1" type="ORF">B0H16DRAFT_1743765</name>
</gene>
<dbReference type="Proteomes" id="UP001215598">
    <property type="component" value="Unassembled WGS sequence"/>
</dbReference>
<organism evidence="1 2">
    <name type="scientific">Mycena metata</name>
    <dbReference type="NCBI Taxonomy" id="1033252"/>
    <lineage>
        <taxon>Eukaryota</taxon>
        <taxon>Fungi</taxon>
        <taxon>Dikarya</taxon>
        <taxon>Basidiomycota</taxon>
        <taxon>Agaricomycotina</taxon>
        <taxon>Agaricomycetes</taxon>
        <taxon>Agaricomycetidae</taxon>
        <taxon>Agaricales</taxon>
        <taxon>Marasmiineae</taxon>
        <taxon>Mycenaceae</taxon>
        <taxon>Mycena</taxon>
    </lineage>
</organism>
<comment type="caution">
    <text evidence="1">The sequence shown here is derived from an EMBL/GenBank/DDBJ whole genome shotgun (WGS) entry which is preliminary data.</text>
</comment>
<evidence type="ECO:0000313" key="1">
    <source>
        <dbReference type="EMBL" id="KAJ7712888.1"/>
    </source>
</evidence>
<keyword evidence="2" id="KW-1185">Reference proteome</keyword>
<name>A0AAD7H642_9AGAR</name>
<protein>
    <submittedName>
        <fullName evidence="1">Uncharacterized protein</fullName>
    </submittedName>
</protein>
<proteinExistence type="predicted"/>
<dbReference type="EMBL" id="JARKIB010000355">
    <property type="protein sequence ID" value="KAJ7712888.1"/>
    <property type="molecule type" value="Genomic_DNA"/>
</dbReference>
<accession>A0AAD7H642</accession>
<evidence type="ECO:0000313" key="2">
    <source>
        <dbReference type="Proteomes" id="UP001215598"/>
    </source>
</evidence>
<sequence>MAGSTLDSFNGDGSDTITPQDFIRRFLREMGEKKDEVKVKLFKNYLLSAGEADVWYWDLSAPVRADWDLTEAAFELNWPPTVVVQKAQTEYEGELLETKLVEKELGKKETVLGREVWTHVVWADKMQKPAMGAKVHTGSMYITHVRRGLPDIIKDKIPSTFTTWAEFLKAVREVDIEHIKDGAEKLRKEEETKKAINTCIAQLAEVVRCQQQVQASPTVGICQQMTNTSLQAPRTPPIPFNVNANSFAGRGGDEATYSRGLHVPRQQRRSGWRYVPG</sequence>
<dbReference type="AlphaFoldDB" id="A0AAD7H642"/>
<reference evidence="1" key="1">
    <citation type="submission" date="2023-03" db="EMBL/GenBank/DDBJ databases">
        <title>Massive genome expansion in bonnet fungi (Mycena s.s.) driven by repeated elements and novel gene families across ecological guilds.</title>
        <authorList>
            <consortium name="Lawrence Berkeley National Laboratory"/>
            <person name="Harder C.B."/>
            <person name="Miyauchi S."/>
            <person name="Viragh M."/>
            <person name="Kuo A."/>
            <person name="Thoen E."/>
            <person name="Andreopoulos B."/>
            <person name="Lu D."/>
            <person name="Skrede I."/>
            <person name="Drula E."/>
            <person name="Henrissat B."/>
            <person name="Morin E."/>
            <person name="Kohler A."/>
            <person name="Barry K."/>
            <person name="LaButti K."/>
            <person name="Morin E."/>
            <person name="Salamov A."/>
            <person name="Lipzen A."/>
            <person name="Mereny Z."/>
            <person name="Hegedus B."/>
            <person name="Baldrian P."/>
            <person name="Stursova M."/>
            <person name="Weitz H."/>
            <person name="Taylor A."/>
            <person name="Grigoriev I.V."/>
            <person name="Nagy L.G."/>
            <person name="Martin F."/>
            <person name="Kauserud H."/>
        </authorList>
    </citation>
    <scope>NUCLEOTIDE SEQUENCE</scope>
    <source>
        <strain evidence="1">CBHHK182m</strain>
    </source>
</reference>